<sequence>MNIKSVAPKPVDKPSYEPRPQKGPVDYEALGQLAIKRFPKVHAILAK</sequence>
<evidence type="ECO:0000256" key="1">
    <source>
        <dbReference type="SAM" id="MobiDB-lite"/>
    </source>
</evidence>
<gene>
    <name evidence="2" type="ORF">RMR22_12635</name>
</gene>
<evidence type="ECO:0000313" key="2">
    <source>
        <dbReference type="EMBL" id="MDX8303097.1"/>
    </source>
</evidence>
<protein>
    <submittedName>
        <fullName evidence="2">Uncharacterized protein</fullName>
    </submittedName>
</protein>
<name>A0AAW9FHM7_9HYPH</name>
<organism evidence="2">
    <name type="scientific">Agrobacterium rosae</name>
    <dbReference type="NCBI Taxonomy" id="1972867"/>
    <lineage>
        <taxon>Bacteria</taxon>
        <taxon>Pseudomonadati</taxon>
        <taxon>Pseudomonadota</taxon>
        <taxon>Alphaproteobacteria</taxon>
        <taxon>Hyphomicrobiales</taxon>
        <taxon>Rhizobiaceae</taxon>
        <taxon>Rhizobium/Agrobacterium group</taxon>
        <taxon>Agrobacterium</taxon>
    </lineage>
</organism>
<feature type="compositionally biased region" description="Basic and acidic residues" evidence="1">
    <location>
        <begin position="10"/>
        <end position="20"/>
    </location>
</feature>
<dbReference type="AlphaFoldDB" id="A0AAW9FHM7"/>
<reference evidence="2" key="1">
    <citation type="journal article" date="2023" name="Phytobiomes J">
        <title>Deciphering the key players within the bacterial microbiota associated with aerial crown gall tumors on rhododendron: Insights into the gallobiome.</title>
        <authorList>
            <person name="Kuzmanovic N."/>
            <person name="Nesme J."/>
            <person name="Wolf J."/>
            <person name="Neumann-Schaal M."/>
            <person name="Petersen J."/>
            <person name="Fernandez-Gnecco G."/>
            <person name="Sproeer C."/>
            <person name="Bunk B."/>
            <person name="Overmann J."/>
            <person name="Sorensen S.J."/>
            <person name="Idczak E."/>
            <person name="Smalla K."/>
        </authorList>
    </citation>
    <scope>NUCLEOTIDE SEQUENCE</scope>
    <source>
        <strain evidence="2">Rho-11.1</strain>
    </source>
</reference>
<dbReference type="EMBL" id="JAVRAF010000003">
    <property type="protein sequence ID" value="MDX8303097.1"/>
    <property type="molecule type" value="Genomic_DNA"/>
</dbReference>
<comment type="caution">
    <text evidence="2">The sequence shown here is derived from an EMBL/GenBank/DDBJ whole genome shotgun (WGS) entry which is preliminary data.</text>
</comment>
<dbReference type="RefSeq" id="WP_181013744.1">
    <property type="nucleotide sequence ID" value="NZ_CP192781.1"/>
</dbReference>
<accession>A0AAW9FHM7</accession>
<proteinExistence type="predicted"/>
<feature type="region of interest" description="Disordered" evidence="1">
    <location>
        <begin position="1"/>
        <end position="24"/>
    </location>
</feature>